<comment type="caution">
    <text evidence="9">The sequence shown here is derived from an EMBL/GenBank/DDBJ whole genome shotgun (WGS) entry which is preliminary data.</text>
</comment>
<evidence type="ECO:0000256" key="1">
    <source>
        <dbReference type="ARBA" id="ARBA00004651"/>
    </source>
</evidence>
<keyword evidence="6 8" id="KW-1133">Transmembrane helix</keyword>
<dbReference type="Pfam" id="PF01925">
    <property type="entry name" value="TauE"/>
    <property type="match status" value="1"/>
</dbReference>
<feature type="transmembrane region" description="Helical" evidence="8">
    <location>
        <begin position="102"/>
        <end position="122"/>
    </location>
</feature>
<feature type="transmembrane region" description="Helical" evidence="8">
    <location>
        <begin position="76"/>
        <end position="96"/>
    </location>
</feature>
<comment type="similarity">
    <text evidence="2 8">Belongs to the 4-toluene sulfonate uptake permease (TSUP) (TC 2.A.102) family.</text>
</comment>
<evidence type="ECO:0000256" key="8">
    <source>
        <dbReference type="RuleBase" id="RU363041"/>
    </source>
</evidence>
<evidence type="ECO:0000256" key="6">
    <source>
        <dbReference type="ARBA" id="ARBA00022989"/>
    </source>
</evidence>
<dbReference type="PANTHER" id="PTHR30269">
    <property type="entry name" value="TRANSMEMBRANE PROTEIN YFCA"/>
    <property type="match status" value="1"/>
</dbReference>
<evidence type="ECO:0000256" key="3">
    <source>
        <dbReference type="ARBA" id="ARBA00022448"/>
    </source>
</evidence>
<keyword evidence="4 8" id="KW-1003">Cell membrane</keyword>
<dbReference type="InterPro" id="IPR052017">
    <property type="entry name" value="TSUP"/>
</dbReference>
<name>A0A9X9WW25_9PROT</name>
<dbReference type="RefSeq" id="WP_211861729.1">
    <property type="nucleotide sequence ID" value="NZ_JAAEDM010000018.1"/>
</dbReference>
<dbReference type="GO" id="GO:0005886">
    <property type="term" value="C:plasma membrane"/>
    <property type="evidence" value="ECO:0007669"/>
    <property type="project" value="UniProtKB-SubCell"/>
</dbReference>
<gene>
    <name evidence="9" type="ORF">GXW76_09240</name>
</gene>
<reference evidence="9" key="2">
    <citation type="journal article" date="2021" name="Syst. Appl. Microbiol.">
        <title>Roseomonas hellenica sp. nov., isolated from roots of wild-growing Alkanna tinctoria.</title>
        <authorList>
            <person name="Rat A."/>
            <person name="Naranjo H.D."/>
            <person name="Lebbe L."/>
            <person name="Cnockaert M."/>
            <person name="Krigas N."/>
            <person name="Grigoriadou K."/>
            <person name="Maloupa E."/>
            <person name="Willems A."/>
        </authorList>
    </citation>
    <scope>NUCLEOTIDE SEQUENCE</scope>
    <source>
        <strain evidence="9">LMG 31231</strain>
    </source>
</reference>
<dbReference type="EMBL" id="JAAEDM010000018">
    <property type="protein sequence ID" value="MBR0671354.1"/>
    <property type="molecule type" value="Genomic_DNA"/>
</dbReference>
<dbReference type="AlphaFoldDB" id="A0A9X9WW25"/>
<dbReference type="InterPro" id="IPR002781">
    <property type="entry name" value="TM_pro_TauE-like"/>
</dbReference>
<evidence type="ECO:0000256" key="5">
    <source>
        <dbReference type="ARBA" id="ARBA00022692"/>
    </source>
</evidence>
<sequence length="252" mass="25978">MDVTSLLSPTAAVCAAMVFAVAVLRGFTGFGFALVAVPLLSLVLAPIVAVPLVLLLEVVASAQLLPKVWRQAQWRIVLMLTGGAVLGTPLGLYGLSLLPTEVMRLAIAAVVLATALLMSAGLRFRHPPGRRMAVAAGMVSGVLNGGAAMSGPPVVLFFLASPGAIAIGRASLLLYFLLADVIGAGLAAASGLVTGEVLLLTAWLLPALFVGQAIGARQFREDRQHAYRRVSILVLLAASLLSALRAAADIWG</sequence>
<evidence type="ECO:0000313" key="10">
    <source>
        <dbReference type="Proteomes" id="UP001138751"/>
    </source>
</evidence>
<evidence type="ECO:0000256" key="7">
    <source>
        <dbReference type="ARBA" id="ARBA00023136"/>
    </source>
</evidence>
<evidence type="ECO:0000256" key="4">
    <source>
        <dbReference type="ARBA" id="ARBA00022475"/>
    </source>
</evidence>
<keyword evidence="3" id="KW-0813">Transport</keyword>
<feature type="transmembrane region" description="Helical" evidence="8">
    <location>
        <begin position="184"/>
        <end position="209"/>
    </location>
</feature>
<proteinExistence type="inferred from homology"/>
<feature type="transmembrane region" description="Helical" evidence="8">
    <location>
        <begin position="230"/>
        <end position="248"/>
    </location>
</feature>
<evidence type="ECO:0000313" key="9">
    <source>
        <dbReference type="EMBL" id="MBR0671354.1"/>
    </source>
</evidence>
<comment type="subcellular location">
    <subcellularLocation>
        <location evidence="1 8">Cell membrane</location>
        <topology evidence="1 8">Multi-pass membrane protein</topology>
    </subcellularLocation>
</comment>
<accession>A0A9X9WW25</accession>
<evidence type="ECO:0000256" key="2">
    <source>
        <dbReference type="ARBA" id="ARBA00009142"/>
    </source>
</evidence>
<keyword evidence="10" id="KW-1185">Reference proteome</keyword>
<dbReference type="Proteomes" id="UP001138751">
    <property type="component" value="Unassembled WGS sequence"/>
</dbReference>
<organism evidence="9 10">
    <name type="scientific">Neoroseomonas soli</name>
    <dbReference type="NCBI Taxonomy" id="1081025"/>
    <lineage>
        <taxon>Bacteria</taxon>
        <taxon>Pseudomonadati</taxon>
        <taxon>Pseudomonadota</taxon>
        <taxon>Alphaproteobacteria</taxon>
        <taxon>Acetobacterales</taxon>
        <taxon>Acetobacteraceae</taxon>
        <taxon>Neoroseomonas</taxon>
    </lineage>
</organism>
<dbReference type="PANTHER" id="PTHR30269:SF37">
    <property type="entry name" value="MEMBRANE TRANSPORTER PROTEIN"/>
    <property type="match status" value="1"/>
</dbReference>
<reference evidence="9" key="1">
    <citation type="submission" date="2020-01" db="EMBL/GenBank/DDBJ databases">
        <authorList>
            <person name="Rat A."/>
        </authorList>
    </citation>
    <scope>NUCLEOTIDE SEQUENCE</scope>
    <source>
        <strain evidence="9">LMG 31231</strain>
    </source>
</reference>
<feature type="transmembrane region" description="Helical" evidence="8">
    <location>
        <begin position="30"/>
        <end position="56"/>
    </location>
</feature>
<keyword evidence="7 8" id="KW-0472">Membrane</keyword>
<keyword evidence="5 8" id="KW-0812">Transmembrane</keyword>
<protein>
    <recommendedName>
        <fullName evidence="8">Probable membrane transporter protein</fullName>
    </recommendedName>
</protein>